<organism evidence="2 3">
    <name type="scientific">Legionella maioricensis</name>
    <dbReference type="NCBI Taxonomy" id="2896528"/>
    <lineage>
        <taxon>Bacteria</taxon>
        <taxon>Pseudomonadati</taxon>
        <taxon>Pseudomonadota</taxon>
        <taxon>Gammaproteobacteria</taxon>
        <taxon>Legionellales</taxon>
        <taxon>Legionellaceae</taxon>
        <taxon>Legionella</taxon>
    </lineage>
</organism>
<feature type="domain" description="HD/PDEase" evidence="1">
    <location>
        <begin position="37"/>
        <end position="154"/>
    </location>
</feature>
<dbReference type="RefSeq" id="WP_250419836.1">
    <property type="nucleotide sequence ID" value="NZ_JAJKBJ010000001.1"/>
</dbReference>
<dbReference type="EMBL" id="JAJKBJ010000001">
    <property type="protein sequence ID" value="MCL9682595.1"/>
    <property type="molecule type" value="Genomic_DNA"/>
</dbReference>
<keyword evidence="3" id="KW-1185">Reference proteome</keyword>
<evidence type="ECO:0000313" key="3">
    <source>
        <dbReference type="Proteomes" id="UP001139721"/>
    </source>
</evidence>
<sequence length="235" mass="27139">MHGRFESSAMQSVGRKNLDSWRKLFVQHMREIDQQFDPGHRLDHVLRVTKTSLELAEKENANLAVVLPSAILHDSLPMDKFSKKRKDASKISAQNTIELLKQWGYPDEFHDATYHAILCHSYSAGFVPQSLEAKIVQDADRLDALGAIGIARTMAVGFNHGNSLYDLAYPFPDKREANDQRFILDHFYMKLFKLPQTFHTRSAKEEARSRIQIMEQYLHSLAREIGTEYLPFQQY</sequence>
<dbReference type="Gene3D" id="1.10.3210.50">
    <property type="match status" value="1"/>
</dbReference>
<name>A0A9X2I8S0_9GAMM</name>
<evidence type="ECO:0000313" key="2">
    <source>
        <dbReference type="EMBL" id="MCL9682595.1"/>
    </source>
</evidence>
<dbReference type="InterPro" id="IPR006674">
    <property type="entry name" value="HD_domain"/>
</dbReference>
<dbReference type="PANTHER" id="PTHR33594:SF1">
    <property type="entry name" value="HD_PDEASE DOMAIN-CONTAINING PROTEIN"/>
    <property type="match status" value="1"/>
</dbReference>
<dbReference type="CDD" id="cd00077">
    <property type="entry name" value="HDc"/>
    <property type="match status" value="1"/>
</dbReference>
<accession>A0A9X2I8S0</accession>
<protein>
    <submittedName>
        <fullName evidence="2">HD domain-containing protein</fullName>
    </submittedName>
</protein>
<dbReference type="InterPro" id="IPR003607">
    <property type="entry name" value="HD/PDEase_dom"/>
</dbReference>
<dbReference type="SUPFAM" id="SSF109604">
    <property type="entry name" value="HD-domain/PDEase-like"/>
    <property type="match status" value="1"/>
</dbReference>
<evidence type="ECO:0000259" key="1">
    <source>
        <dbReference type="SMART" id="SM00471"/>
    </source>
</evidence>
<dbReference type="Proteomes" id="UP001139721">
    <property type="component" value="Unassembled WGS sequence"/>
</dbReference>
<dbReference type="PANTHER" id="PTHR33594">
    <property type="entry name" value="SUPERFAMILY HYDROLASE, PUTATIVE (AFU_ORTHOLOGUE AFUA_1G03035)-RELATED"/>
    <property type="match status" value="1"/>
</dbReference>
<reference evidence="2" key="1">
    <citation type="submission" date="2021-11" db="EMBL/GenBank/DDBJ databases">
        <title>Legionella maioricencis sp. nov., a new species isolated from hot water samples in Mallorca.</title>
        <authorList>
            <person name="Crespi S."/>
            <person name="Drasar V."/>
            <person name="Salva-Serra F."/>
            <person name="Jaen-Luchoro D."/>
            <person name="Pineiro-Iglesias B."/>
            <person name="Aliaga F."/>
            <person name="Fernandez-Juarez V."/>
            <person name="Coll G."/>
            <person name="Moore E.R.B."/>
            <person name="Bennasar-Figueras A."/>
        </authorList>
    </citation>
    <scope>NUCLEOTIDE SEQUENCE</scope>
    <source>
        <strain evidence="2">HCPI-6</strain>
    </source>
</reference>
<dbReference type="AlphaFoldDB" id="A0A9X2I8S0"/>
<dbReference type="Pfam" id="PF01966">
    <property type="entry name" value="HD"/>
    <property type="match status" value="1"/>
</dbReference>
<comment type="caution">
    <text evidence="2">The sequence shown here is derived from an EMBL/GenBank/DDBJ whole genome shotgun (WGS) entry which is preliminary data.</text>
</comment>
<proteinExistence type="predicted"/>
<dbReference type="SMART" id="SM00471">
    <property type="entry name" value="HDc"/>
    <property type="match status" value="1"/>
</dbReference>
<gene>
    <name evidence="2" type="ORF">LOX96_00645</name>
</gene>